<dbReference type="GO" id="GO:0051539">
    <property type="term" value="F:4 iron, 4 sulfur cluster binding"/>
    <property type="evidence" value="ECO:0007669"/>
    <property type="project" value="UniProtKB-UniRule"/>
</dbReference>
<evidence type="ECO:0000313" key="14">
    <source>
        <dbReference type="Proteomes" id="UP000267535"/>
    </source>
</evidence>
<dbReference type="GO" id="GO:0009432">
    <property type="term" value="P:SOS response"/>
    <property type="evidence" value="ECO:0007669"/>
    <property type="project" value="TreeGrafter"/>
</dbReference>
<keyword evidence="3 11" id="KW-0547">Nucleotide-binding</keyword>
<evidence type="ECO:0000313" key="13">
    <source>
        <dbReference type="EMBL" id="RRC97776.1"/>
    </source>
</evidence>
<dbReference type="GO" id="GO:0006281">
    <property type="term" value="P:DNA repair"/>
    <property type="evidence" value="ECO:0007669"/>
    <property type="project" value="TreeGrafter"/>
</dbReference>
<dbReference type="InterPro" id="IPR014001">
    <property type="entry name" value="Helicase_ATP-bd"/>
</dbReference>
<dbReference type="HAMAP" id="MF_02205">
    <property type="entry name" value="DinG_proteobact"/>
    <property type="match status" value="1"/>
</dbReference>
<keyword evidence="5 11" id="KW-0347">Helicase</keyword>
<evidence type="ECO:0000256" key="8">
    <source>
        <dbReference type="ARBA" id="ARBA00023014"/>
    </source>
</evidence>
<keyword evidence="8 11" id="KW-0411">Iron-sulfur</keyword>
<dbReference type="PROSITE" id="PS51193">
    <property type="entry name" value="HELICASE_ATP_BIND_2"/>
    <property type="match status" value="1"/>
</dbReference>
<comment type="function">
    <text evidence="11">DNA-dependent ATPase and 5'-3' DNA helicase. Unwinds D-loops, R-loops, forked DNA and G-quadruplex DNA.</text>
</comment>
<gene>
    <name evidence="11 13" type="primary">dinG</name>
    <name evidence="13" type="ORF">EHS89_16495</name>
</gene>
<dbReference type="GO" id="GO:0046872">
    <property type="term" value="F:metal ion binding"/>
    <property type="evidence" value="ECO:0007669"/>
    <property type="project" value="UniProtKB-KW"/>
</dbReference>
<evidence type="ECO:0000256" key="9">
    <source>
        <dbReference type="ARBA" id="ARBA00023125"/>
    </source>
</evidence>
<comment type="catalytic activity">
    <reaction evidence="11">
        <text>ATP + H2O = ADP + phosphate + H(+)</text>
        <dbReference type="Rhea" id="RHEA:13065"/>
        <dbReference type="ChEBI" id="CHEBI:15377"/>
        <dbReference type="ChEBI" id="CHEBI:15378"/>
        <dbReference type="ChEBI" id="CHEBI:30616"/>
        <dbReference type="ChEBI" id="CHEBI:43474"/>
        <dbReference type="ChEBI" id="CHEBI:456216"/>
        <dbReference type="EC" id="5.6.2.3"/>
    </reaction>
</comment>
<evidence type="ECO:0000256" key="5">
    <source>
        <dbReference type="ARBA" id="ARBA00022806"/>
    </source>
</evidence>
<evidence type="ECO:0000256" key="11">
    <source>
        <dbReference type="HAMAP-Rule" id="MF_02205"/>
    </source>
</evidence>
<evidence type="ECO:0000256" key="2">
    <source>
        <dbReference type="ARBA" id="ARBA00022723"/>
    </source>
</evidence>
<keyword evidence="4 11" id="KW-0378">Hydrolase</keyword>
<keyword evidence="10 11" id="KW-0413">Isomerase</keyword>
<protein>
    <recommendedName>
        <fullName evidence="11">ATP-dependent DNA helicase DinG</fullName>
        <ecNumber evidence="11">5.6.2.3</ecNumber>
    </recommendedName>
    <alternativeName>
        <fullName evidence="11">DNA 5'-3' helicase DinG</fullName>
    </alternativeName>
</protein>
<evidence type="ECO:0000259" key="12">
    <source>
        <dbReference type="PROSITE" id="PS51193"/>
    </source>
</evidence>
<dbReference type="PANTHER" id="PTHR11472:SF59">
    <property type="entry name" value="ATP-DEPENDENT DNA HELICASE DING"/>
    <property type="match status" value="1"/>
</dbReference>
<comment type="cofactor">
    <cofactor evidence="11">
        <name>[4Fe-4S] cluster</name>
        <dbReference type="ChEBI" id="CHEBI:49883"/>
    </cofactor>
    <text evidence="11">Binds 1 [4Fe-4S] cluster.</text>
</comment>
<feature type="binding site" evidence="11">
    <location>
        <position position="203"/>
    </location>
    <ligand>
        <name>[4Fe-4S] cluster</name>
        <dbReference type="ChEBI" id="CHEBI:49883"/>
    </ligand>
</feature>
<reference evidence="13 14" key="1">
    <citation type="submission" date="2018-11" db="EMBL/GenBank/DDBJ databases">
        <title>The draft genome sequence of Amphritea balenae JAMM 1525T.</title>
        <authorList>
            <person name="Fang Z."/>
            <person name="Zhang Y."/>
            <person name="Han X."/>
        </authorList>
    </citation>
    <scope>NUCLEOTIDE SEQUENCE [LARGE SCALE GENOMIC DNA]</scope>
    <source>
        <strain evidence="13 14">JAMM 1525</strain>
    </source>
</reference>
<evidence type="ECO:0000256" key="7">
    <source>
        <dbReference type="ARBA" id="ARBA00023004"/>
    </source>
</evidence>
<dbReference type="OrthoDB" id="9805194at2"/>
<keyword evidence="14" id="KW-1185">Reference proteome</keyword>
<comment type="similarity">
    <text evidence="11">Belongs to the helicase family. DinG subfamily. Type 1 sub-subfamily.</text>
</comment>
<dbReference type="InterPro" id="IPR045028">
    <property type="entry name" value="DinG/Rad3-like"/>
</dbReference>
<keyword evidence="2 11" id="KW-0479">Metal-binding</keyword>
<dbReference type="InterPro" id="IPR010614">
    <property type="entry name" value="RAD3-like_helicase_DEAD"/>
</dbReference>
<sequence>MLSDEIKKEIQGSYSQFLESRKLKPRLGQKQMIAEIAKVLGGILQDDKSHRLGEKHVSVIEAGTGTGKTIGYLLAVLPIAKAQGKKVVLSTATVALQEQLLNKDLPEVAEHASLSVTFGLAKGRGRYFCISKAEQHLDAHGATGQQALYEDEASLRLDTETLEFYKSLLNEFASGRWDGDRDNLTQDIDDQDWQPLTSDHHQCTNRRCSNFGACSFFKARKDLDQVECVIANHDIVLSDLALGGGAILPDPAETIYIFDEGHHLADKASNHFSFNLRLKSTERWLNSTAKQLTKMLEQTGTPQLLSDYVKQLQKPGEDLQVVVNNWAELLRPVLMDDSFKRPKERYRYPGGVVPDEVKQFGLQVEHLAARMATKLEMILDLLKESLDGEGGIDKQPAELWFPRVGMMVARMQGITGLGRSMGHPDAENGTPTARWISLVETAQGYDFECRTAPVSAAEMLRMNLWQHCYAAVVTSATLTALGRFDRLLDDLGLPAETPCFTLASPFDHYNAAELYIPPMKVEANDVELHTQAVVDYLNSELNIASGTLVLFSSWRQMRSVLASLDEKLNNRVLSQGDFSKNEILKRHKKRIDEGEGSIIFGLASFTEGVDLPGDYLTEVIITKIPFSVPDDPVDATMAEWIEQHGGNPFMEWSVPMASVRLTQAAGRLLRTEQDRGRIVLLDRRVVTRRYGRQLLDSLPPFRRNIS</sequence>
<evidence type="ECO:0000256" key="4">
    <source>
        <dbReference type="ARBA" id="ARBA00022801"/>
    </source>
</evidence>
<dbReference type="FunFam" id="3.40.50.300:FF:000437">
    <property type="entry name" value="ATP-dependent DNA helicase DinG"/>
    <property type="match status" value="1"/>
</dbReference>
<dbReference type="Pfam" id="PF13307">
    <property type="entry name" value="Helicase_C_2"/>
    <property type="match status" value="1"/>
</dbReference>
<dbReference type="GO" id="GO:0043139">
    <property type="term" value="F:5'-3' DNA helicase activity"/>
    <property type="evidence" value="ECO:0007669"/>
    <property type="project" value="UniProtKB-UniRule"/>
</dbReference>
<feature type="binding site" evidence="11">
    <location>
        <position position="129"/>
    </location>
    <ligand>
        <name>[4Fe-4S] cluster</name>
        <dbReference type="ChEBI" id="CHEBI:49883"/>
    </ligand>
</feature>
<proteinExistence type="inferred from homology"/>
<name>A0A3P1SKZ9_9GAMM</name>
<dbReference type="InterPro" id="IPR006555">
    <property type="entry name" value="ATP-dep_Helicase_C"/>
</dbReference>
<dbReference type="PANTHER" id="PTHR11472">
    <property type="entry name" value="DNA REPAIR DEAD HELICASE RAD3/XP-D SUBFAMILY MEMBER"/>
    <property type="match status" value="1"/>
</dbReference>
<dbReference type="RefSeq" id="WP_124927272.1">
    <property type="nucleotide sequence ID" value="NZ_BMOH01000008.1"/>
</dbReference>
<feature type="binding site" evidence="11">
    <location>
        <position position="208"/>
    </location>
    <ligand>
        <name>[4Fe-4S] cluster</name>
        <dbReference type="ChEBI" id="CHEBI:49883"/>
    </ligand>
</feature>
<organism evidence="13 14">
    <name type="scientific">Amphritea balenae</name>
    <dbReference type="NCBI Taxonomy" id="452629"/>
    <lineage>
        <taxon>Bacteria</taxon>
        <taxon>Pseudomonadati</taxon>
        <taxon>Pseudomonadota</taxon>
        <taxon>Gammaproteobacteria</taxon>
        <taxon>Oceanospirillales</taxon>
        <taxon>Oceanospirillaceae</taxon>
        <taxon>Amphritea</taxon>
    </lineage>
</organism>
<dbReference type="InterPro" id="IPR027417">
    <property type="entry name" value="P-loop_NTPase"/>
</dbReference>
<evidence type="ECO:0000256" key="6">
    <source>
        <dbReference type="ARBA" id="ARBA00022840"/>
    </source>
</evidence>
<dbReference type="GO" id="GO:0033677">
    <property type="term" value="F:DNA/RNA helicase activity"/>
    <property type="evidence" value="ECO:0007669"/>
    <property type="project" value="TreeGrafter"/>
</dbReference>
<dbReference type="InterPro" id="IPR014013">
    <property type="entry name" value="Helic_SF1/SF2_ATP-bd_DinG/Rad3"/>
</dbReference>
<dbReference type="Pfam" id="PF06733">
    <property type="entry name" value="DEAD_2"/>
    <property type="match status" value="1"/>
</dbReference>
<keyword evidence="6 11" id="KW-0067">ATP-binding</keyword>
<dbReference type="SUPFAM" id="SSF52540">
    <property type="entry name" value="P-loop containing nucleoside triphosphate hydrolases"/>
    <property type="match status" value="1"/>
</dbReference>
<dbReference type="EMBL" id="RQXV01000010">
    <property type="protein sequence ID" value="RRC97776.1"/>
    <property type="molecule type" value="Genomic_DNA"/>
</dbReference>
<evidence type="ECO:0000256" key="1">
    <source>
        <dbReference type="ARBA" id="ARBA00022485"/>
    </source>
</evidence>
<dbReference type="GO" id="GO:0003677">
    <property type="term" value="F:DNA binding"/>
    <property type="evidence" value="ECO:0007669"/>
    <property type="project" value="UniProtKB-UniRule"/>
</dbReference>
<comment type="caution">
    <text evidence="13">The sequence shown here is derived from an EMBL/GenBank/DDBJ whole genome shotgun (WGS) entry which is preliminary data.</text>
</comment>
<keyword evidence="7 11" id="KW-0408">Iron</keyword>
<dbReference type="AlphaFoldDB" id="A0A3P1SKZ9"/>
<feature type="domain" description="Helicase ATP-binding" evidence="12">
    <location>
        <begin position="15"/>
        <end position="308"/>
    </location>
</feature>
<dbReference type="NCBIfam" id="NF008729">
    <property type="entry name" value="PRK11747.1"/>
    <property type="match status" value="1"/>
</dbReference>
<dbReference type="Proteomes" id="UP000267535">
    <property type="component" value="Unassembled WGS sequence"/>
</dbReference>
<dbReference type="Gene3D" id="3.40.50.300">
    <property type="entry name" value="P-loop containing nucleotide triphosphate hydrolases"/>
    <property type="match status" value="2"/>
</dbReference>
<evidence type="ECO:0000256" key="10">
    <source>
        <dbReference type="ARBA" id="ARBA00023235"/>
    </source>
</evidence>
<dbReference type="GO" id="GO:0005524">
    <property type="term" value="F:ATP binding"/>
    <property type="evidence" value="ECO:0007669"/>
    <property type="project" value="UniProtKB-UniRule"/>
</dbReference>
<dbReference type="EC" id="5.6.2.3" evidence="11"/>
<evidence type="ECO:0000256" key="3">
    <source>
        <dbReference type="ARBA" id="ARBA00022741"/>
    </source>
</evidence>
<dbReference type="SMART" id="SM00491">
    <property type="entry name" value="HELICc2"/>
    <property type="match status" value="1"/>
</dbReference>
<keyword evidence="9 11" id="KW-0238">DNA-binding</keyword>
<dbReference type="SMART" id="SM00487">
    <property type="entry name" value="DEXDc"/>
    <property type="match status" value="1"/>
</dbReference>
<dbReference type="GO" id="GO:0016887">
    <property type="term" value="F:ATP hydrolysis activity"/>
    <property type="evidence" value="ECO:0007669"/>
    <property type="project" value="RHEA"/>
</dbReference>
<keyword evidence="1 11" id="KW-0004">4Fe-4S</keyword>
<dbReference type="InterPro" id="IPR039000">
    <property type="entry name" value="DinG_proteobact"/>
</dbReference>
<feature type="binding site" evidence="11">
    <location>
        <position position="214"/>
    </location>
    <ligand>
        <name>[4Fe-4S] cluster</name>
        <dbReference type="ChEBI" id="CHEBI:49883"/>
    </ligand>
</feature>
<accession>A0A3P1SKZ9</accession>